<dbReference type="InterPro" id="IPR011333">
    <property type="entry name" value="SKP1/BTB/POZ_sf"/>
</dbReference>
<dbReference type="CDD" id="cd18186">
    <property type="entry name" value="BTB_POZ_ZBTB_KLHL-like"/>
    <property type="match status" value="1"/>
</dbReference>
<dbReference type="PROSITE" id="PS51419">
    <property type="entry name" value="RAB"/>
    <property type="match status" value="1"/>
</dbReference>
<dbReference type="EMBL" id="LR789709">
    <property type="protein sequence ID" value="CAB3265571.1"/>
    <property type="molecule type" value="mRNA"/>
</dbReference>
<dbReference type="GO" id="GO:0005525">
    <property type="term" value="F:GTP binding"/>
    <property type="evidence" value="ECO:0007669"/>
    <property type="project" value="UniProtKB-KW"/>
</dbReference>
<dbReference type="SMART" id="SM00173">
    <property type="entry name" value="RAS"/>
    <property type="match status" value="1"/>
</dbReference>
<evidence type="ECO:0000256" key="3">
    <source>
        <dbReference type="SAM" id="MobiDB-lite"/>
    </source>
</evidence>
<dbReference type="SUPFAM" id="SSF54695">
    <property type="entry name" value="POZ domain"/>
    <property type="match status" value="2"/>
</dbReference>
<gene>
    <name evidence="5" type="primary">Rhobtb2</name>
</gene>
<keyword evidence="1" id="KW-0547">Nucleotide-binding</keyword>
<dbReference type="InterPro" id="IPR001806">
    <property type="entry name" value="Small_GTPase"/>
</dbReference>
<dbReference type="Pfam" id="PF00651">
    <property type="entry name" value="BTB"/>
    <property type="match status" value="2"/>
</dbReference>
<dbReference type="SMART" id="SM00175">
    <property type="entry name" value="RAB"/>
    <property type="match status" value="1"/>
</dbReference>
<keyword evidence="2" id="KW-0342">GTP-binding</keyword>
<name>A0A6F9DQW3_9ASCI</name>
<dbReference type="AlphaFoldDB" id="A0A6F9DQW3"/>
<dbReference type="Pfam" id="PF00071">
    <property type="entry name" value="Ras"/>
    <property type="match status" value="1"/>
</dbReference>
<dbReference type="Gene3D" id="3.30.710.10">
    <property type="entry name" value="Potassium Channel Kv1.1, Chain A"/>
    <property type="match status" value="2"/>
</dbReference>
<dbReference type="PRINTS" id="PR00449">
    <property type="entry name" value="RASTRNSFRMNG"/>
</dbReference>
<dbReference type="GO" id="GO:0003924">
    <property type="term" value="F:GTPase activity"/>
    <property type="evidence" value="ECO:0007669"/>
    <property type="project" value="InterPro"/>
</dbReference>
<feature type="domain" description="BTB" evidence="4">
    <location>
        <begin position="473"/>
        <end position="540"/>
    </location>
</feature>
<evidence type="ECO:0000256" key="1">
    <source>
        <dbReference type="ARBA" id="ARBA00022741"/>
    </source>
</evidence>
<dbReference type="SUPFAM" id="SSF52540">
    <property type="entry name" value="P-loop containing nucleoside triphosphate hydrolases"/>
    <property type="match status" value="1"/>
</dbReference>
<evidence type="ECO:0000313" key="5">
    <source>
        <dbReference type="EMBL" id="CAB3265571.1"/>
    </source>
</evidence>
<dbReference type="CDD" id="cd18499">
    <property type="entry name" value="BACK_RHOBTB"/>
    <property type="match status" value="1"/>
</dbReference>
<protein>
    <submittedName>
        <fullName evidence="5">Rho-related BTB domain-containing protein 2-like</fullName>
    </submittedName>
</protein>
<dbReference type="PROSITE" id="PS50097">
    <property type="entry name" value="BTB"/>
    <property type="match status" value="2"/>
</dbReference>
<feature type="region of interest" description="Disordered" evidence="3">
    <location>
        <begin position="317"/>
        <end position="336"/>
    </location>
</feature>
<dbReference type="GO" id="GO:0007264">
    <property type="term" value="P:small GTPase-mediated signal transduction"/>
    <property type="evidence" value="ECO:0007669"/>
    <property type="project" value="InterPro"/>
</dbReference>
<dbReference type="SMART" id="SM00225">
    <property type="entry name" value="BTB"/>
    <property type="match status" value="2"/>
</dbReference>
<dbReference type="InterPro" id="IPR027417">
    <property type="entry name" value="P-loop_NTPase"/>
</dbReference>
<proteinExistence type="evidence at transcript level"/>
<dbReference type="InterPro" id="IPR000210">
    <property type="entry name" value="BTB/POZ_dom"/>
</dbReference>
<dbReference type="InterPro" id="IPR003578">
    <property type="entry name" value="Small_GTPase_Rho"/>
</dbReference>
<evidence type="ECO:0000259" key="4">
    <source>
        <dbReference type="PROSITE" id="PS50097"/>
    </source>
</evidence>
<organism evidence="5">
    <name type="scientific">Phallusia mammillata</name>
    <dbReference type="NCBI Taxonomy" id="59560"/>
    <lineage>
        <taxon>Eukaryota</taxon>
        <taxon>Metazoa</taxon>
        <taxon>Chordata</taxon>
        <taxon>Tunicata</taxon>
        <taxon>Ascidiacea</taxon>
        <taxon>Phlebobranchia</taxon>
        <taxon>Ascidiidae</taxon>
        <taxon>Phallusia</taxon>
    </lineage>
</organism>
<feature type="domain" description="BTB" evidence="4">
    <location>
        <begin position="266"/>
        <end position="296"/>
    </location>
</feature>
<dbReference type="SMART" id="SM00174">
    <property type="entry name" value="RHO"/>
    <property type="match status" value="1"/>
</dbReference>
<evidence type="ECO:0000256" key="2">
    <source>
        <dbReference type="ARBA" id="ARBA00023134"/>
    </source>
</evidence>
<accession>A0A6F9DQW3</accession>
<dbReference type="Gene3D" id="3.40.50.300">
    <property type="entry name" value="P-loop containing nucleotide triphosphate hydrolases"/>
    <property type="match status" value="1"/>
</dbReference>
<reference evidence="5" key="1">
    <citation type="submission" date="2020-04" db="EMBL/GenBank/DDBJ databases">
        <authorList>
            <person name="Neveu A P."/>
        </authorList>
    </citation>
    <scope>NUCLEOTIDE SEQUENCE</scope>
    <source>
        <tissue evidence="5">Whole embryo</tissue>
    </source>
</reference>
<sequence>MADTTENPNEETIKCVVVGDNNVGKTRLICSRAYNESSPNNRCFMNTSHVPTVWAIDQYRNNEQVLQNARCDVDGTLVSLRLWDTFGDHHKDRRFAYGKADVVVICFSVCDKKSLEQVQRFWMPEVRKHCKNIPVFTVACKVDLRFADLGKLNKSRGVLSKAIRGSDILYPDHCRTVLEPLNCPYYESSVLIGHGIHDVFENVCRAALIHRRSLYFWNSGLKRIQRPYVQQPLEPPKPKAPELNVIHEDTNPLPNLYSLYSSQMFADIVFVCQEEKIYAHKTIIAASSNVFWNLLNCLQKSEKQTVICLDKENCQPSQSLKDTSINDEDPFSSKLTHKRRSSSDVTVTNKLIKCELPIIVLSEPDVQYCGTNADNMEVFNVNLPPQIFKIVTEFCYTGCLTLGTEKVNTTNTIDVLTQVIVASQRFGLTSLMKIAAQIINSDAENLTDDLSKEFLVQRSQRLRELFLNNECWSDVVFAVDDGHVYGHKILLCSGCDVMNAMLAGTFIESKDKQVDLPFATTKSLQAVLGYIYASDLSELNDCMDEDFGEVISLANRFCLPDLVALVEGFVVKLFMKHENQHVKSGDAVVMTKLCEEVLWMLEMSQMHNAPRLHEWCLHFLCVHYNEACRSVSKLMKSLPDETQKYLVEHRWPPVWYIKQKDAYEKMLSHRRNEECQQRAVRKPRK</sequence>
<dbReference type="PROSITE" id="PS51420">
    <property type="entry name" value="RHO"/>
    <property type="match status" value="1"/>
</dbReference>
<dbReference type="PANTHER" id="PTHR24072">
    <property type="entry name" value="RHO FAMILY GTPASE"/>
    <property type="match status" value="1"/>
</dbReference>